<proteinExistence type="predicted"/>
<keyword evidence="1" id="KW-0472">Membrane</keyword>
<feature type="transmembrane region" description="Helical" evidence="1">
    <location>
        <begin position="92"/>
        <end position="115"/>
    </location>
</feature>
<dbReference type="InterPro" id="IPR052710">
    <property type="entry name" value="CAAX_protease"/>
</dbReference>
<feature type="transmembrane region" description="Helical" evidence="1">
    <location>
        <begin position="280"/>
        <end position="300"/>
    </location>
</feature>
<dbReference type="AlphaFoldDB" id="A0AAU7PUI8"/>
<dbReference type="EMBL" id="CP157940">
    <property type="protein sequence ID" value="XBS55859.1"/>
    <property type="molecule type" value="Genomic_DNA"/>
</dbReference>
<dbReference type="InterPro" id="IPR003675">
    <property type="entry name" value="Rce1/LyrA-like_dom"/>
</dbReference>
<evidence type="ECO:0000256" key="1">
    <source>
        <dbReference type="SAM" id="Phobius"/>
    </source>
</evidence>
<evidence type="ECO:0000313" key="3">
    <source>
        <dbReference type="EMBL" id="XBS55859.1"/>
    </source>
</evidence>
<evidence type="ECO:0000259" key="2">
    <source>
        <dbReference type="Pfam" id="PF02517"/>
    </source>
</evidence>
<keyword evidence="1" id="KW-0812">Transmembrane</keyword>
<dbReference type="PANTHER" id="PTHR36435:SF1">
    <property type="entry name" value="CAAX AMINO TERMINAL PROTEASE FAMILY PROTEIN"/>
    <property type="match status" value="1"/>
</dbReference>
<dbReference type="RefSeq" id="WP_349948505.1">
    <property type="nucleotide sequence ID" value="NZ_CP157940.1"/>
</dbReference>
<name>A0AAU7PUI8_9FIRM</name>
<dbReference type="GO" id="GO:0004175">
    <property type="term" value="F:endopeptidase activity"/>
    <property type="evidence" value="ECO:0007669"/>
    <property type="project" value="UniProtKB-ARBA"/>
</dbReference>
<feature type="transmembrane region" description="Helical" evidence="1">
    <location>
        <begin position="238"/>
        <end position="259"/>
    </location>
</feature>
<sequence>MEDKRNAWKAFTRVGIGYGAFLLVTLVIQLEIGVIALALSRIGIEITFGNWYMLIVSLANYVVGGIVAYIIVKDMPVLCRPQVQKARAGMLVSGFLICMSALFFGNLIGRALMAIVSTLLGKPMINPVEEVMKGLSTWAIFLTMVIMAPVCEEILFRKILIDRIRLYGDKAAILVSSVVFALSHGNFYQFFYAFGIGLVFAYIYIKTGRLRYTIIFHMAINFLGSVVALKIGENLMLTIGYSIFMLGAVFAGTALFFTSQKKLVFHPGPVETWGKGAFKVLFLNLGMILFFAVSAVTFVISEIS</sequence>
<protein>
    <submittedName>
        <fullName evidence="3">CPBP family intramembrane glutamic endopeptidase</fullName>
        <ecNumber evidence="3">3.4.-.-</ecNumber>
    </submittedName>
</protein>
<dbReference type="Pfam" id="PF02517">
    <property type="entry name" value="Rce1-like"/>
    <property type="match status" value="1"/>
</dbReference>
<feature type="domain" description="CAAX prenyl protease 2/Lysostaphin resistance protein A-like" evidence="2">
    <location>
        <begin position="136"/>
        <end position="223"/>
    </location>
</feature>
<keyword evidence="1" id="KW-1133">Transmembrane helix</keyword>
<dbReference type="EC" id="3.4.-.-" evidence="3"/>
<feature type="transmembrane region" description="Helical" evidence="1">
    <location>
        <begin position="20"/>
        <end position="39"/>
    </location>
</feature>
<gene>
    <name evidence="3" type="ORF">ABFV83_08755</name>
</gene>
<dbReference type="GO" id="GO:0080120">
    <property type="term" value="P:CAAX-box protein maturation"/>
    <property type="evidence" value="ECO:0007669"/>
    <property type="project" value="UniProtKB-ARBA"/>
</dbReference>
<reference evidence="3" key="1">
    <citation type="submission" date="2024-06" db="EMBL/GenBank/DDBJ databases">
        <title>Lacrimispora cavernae sp. nov., a novel anaerobe isolated from bat guano pile inside a cave.</title>
        <authorList>
            <person name="Miller S.L."/>
            <person name="Lu N."/>
            <person name="King J."/>
            <person name="Sankaranarayanan K."/>
            <person name="Lawson P.A."/>
        </authorList>
    </citation>
    <scope>NUCLEOTIDE SEQUENCE</scope>
    <source>
        <strain evidence="3">BS-2</strain>
    </source>
</reference>
<keyword evidence="3" id="KW-0378">Hydrolase</keyword>
<dbReference type="PANTHER" id="PTHR36435">
    <property type="entry name" value="SLR1288 PROTEIN"/>
    <property type="match status" value="1"/>
</dbReference>
<feature type="transmembrane region" description="Helical" evidence="1">
    <location>
        <begin position="135"/>
        <end position="155"/>
    </location>
</feature>
<feature type="transmembrane region" description="Helical" evidence="1">
    <location>
        <begin position="212"/>
        <end position="232"/>
    </location>
</feature>
<accession>A0AAU7PUI8</accession>
<feature type="transmembrane region" description="Helical" evidence="1">
    <location>
        <begin position="51"/>
        <end position="72"/>
    </location>
</feature>
<feature type="transmembrane region" description="Helical" evidence="1">
    <location>
        <begin position="189"/>
        <end position="205"/>
    </location>
</feature>
<feature type="transmembrane region" description="Helical" evidence="1">
    <location>
        <begin position="167"/>
        <end position="183"/>
    </location>
</feature>
<organism evidence="3">
    <name type="scientific">Lacrimispora sp. BS-2</name>
    <dbReference type="NCBI Taxonomy" id="3151850"/>
    <lineage>
        <taxon>Bacteria</taxon>
        <taxon>Bacillati</taxon>
        <taxon>Bacillota</taxon>
        <taxon>Clostridia</taxon>
        <taxon>Lachnospirales</taxon>
        <taxon>Lachnospiraceae</taxon>
        <taxon>Lacrimispora</taxon>
    </lineage>
</organism>